<gene>
    <name evidence="2" type="primary">folA</name>
    <name evidence="2" type="ORF">EHSB41UT_04603</name>
</gene>
<dbReference type="PANTHER" id="PTHR38011:SF11">
    <property type="entry name" value="2,5-DIAMINO-6-RIBOSYLAMINO-4(3H)-PYRIMIDINONE 5'-PHOSPHATE REDUCTASE"/>
    <property type="match status" value="1"/>
</dbReference>
<dbReference type="GO" id="GO:0009231">
    <property type="term" value="P:riboflavin biosynthetic process"/>
    <property type="evidence" value="ECO:0007669"/>
    <property type="project" value="InterPro"/>
</dbReference>
<dbReference type="InterPro" id="IPR024072">
    <property type="entry name" value="DHFR-like_dom_sf"/>
</dbReference>
<dbReference type="SUPFAM" id="SSF53597">
    <property type="entry name" value="Dihydrofolate reductase-like"/>
    <property type="match status" value="1"/>
</dbReference>
<organism evidence="2 3">
    <name type="scientific">Parendozoicomonas haliclonae</name>
    <dbReference type="NCBI Taxonomy" id="1960125"/>
    <lineage>
        <taxon>Bacteria</taxon>
        <taxon>Pseudomonadati</taxon>
        <taxon>Pseudomonadota</taxon>
        <taxon>Gammaproteobacteria</taxon>
        <taxon>Oceanospirillales</taxon>
        <taxon>Endozoicomonadaceae</taxon>
        <taxon>Parendozoicomonas</taxon>
    </lineage>
</organism>
<dbReference type="GO" id="GO:0008703">
    <property type="term" value="F:5-amino-6-(5-phosphoribosylamino)uracil reductase activity"/>
    <property type="evidence" value="ECO:0007669"/>
    <property type="project" value="InterPro"/>
</dbReference>
<dbReference type="EC" id="1.5.1.3" evidence="2"/>
<evidence type="ECO:0000313" key="2">
    <source>
        <dbReference type="EMBL" id="SMA50786.1"/>
    </source>
</evidence>
<keyword evidence="2" id="KW-0560">Oxidoreductase</keyword>
<protein>
    <submittedName>
        <fullName evidence="2">Dihydrofolate reductase</fullName>
        <ecNumber evidence="2">1.5.1.3</ecNumber>
    </submittedName>
</protein>
<dbReference type="AlphaFoldDB" id="A0A1X7AR48"/>
<dbReference type="EMBL" id="FWPT01000016">
    <property type="protein sequence ID" value="SMA50786.1"/>
    <property type="molecule type" value="Genomic_DNA"/>
</dbReference>
<dbReference type="GO" id="GO:0004146">
    <property type="term" value="F:dihydrofolate reductase activity"/>
    <property type="evidence" value="ECO:0007669"/>
    <property type="project" value="UniProtKB-EC"/>
</dbReference>
<feature type="domain" description="Bacterial bifunctional deaminase-reductase C-terminal" evidence="1">
    <location>
        <begin position="6"/>
        <end position="170"/>
    </location>
</feature>
<dbReference type="PANTHER" id="PTHR38011">
    <property type="entry name" value="DIHYDROFOLATE REDUCTASE FAMILY PROTEIN (AFU_ORTHOLOGUE AFUA_8G06820)"/>
    <property type="match status" value="1"/>
</dbReference>
<dbReference type="InterPro" id="IPR050765">
    <property type="entry name" value="Riboflavin_Biosynth_HTPR"/>
</dbReference>
<dbReference type="InterPro" id="IPR002734">
    <property type="entry name" value="RibDG_C"/>
</dbReference>
<reference evidence="2 3" key="1">
    <citation type="submission" date="2017-03" db="EMBL/GenBank/DDBJ databases">
        <authorList>
            <person name="Afonso C.L."/>
            <person name="Miller P.J."/>
            <person name="Scott M.A."/>
            <person name="Spackman E."/>
            <person name="Goraichik I."/>
            <person name="Dimitrov K.M."/>
            <person name="Suarez D.L."/>
            <person name="Swayne D.E."/>
        </authorList>
    </citation>
    <scope>NUCLEOTIDE SEQUENCE [LARGE SCALE GENOMIC DNA]</scope>
    <source>
        <strain evidence="2">SB41UT1</strain>
    </source>
</reference>
<dbReference type="Proteomes" id="UP000196573">
    <property type="component" value="Unassembled WGS sequence"/>
</dbReference>
<dbReference type="OrthoDB" id="9782335at2"/>
<accession>A0A1X7AR48</accession>
<proteinExistence type="predicted"/>
<dbReference type="Gene3D" id="3.40.430.10">
    <property type="entry name" value="Dihydrofolate Reductase, subunit A"/>
    <property type="match status" value="1"/>
</dbReference>
<sequence length="181" mass="19958">MPNILYLGASIDGYIADRDGGLDWLHCVPNPDHDDFGFAAFMDSIDALIMGRNTFETVCGFDCPWPYSKPVFVVSRTLSSIPEAYQDKAELLKVEEQSTCADLVALLNSRGYKTLYIDGGKTVQSFLQEDLIDEMIITTVPVVLGGGVPLFGELAQPLSFALKSSDVLLNAMVKNHYLRTR</sequence>
<dbReference type="Pfam" id="PF01872">
    <property type="entry name" value="RibD_C"/>
    <property type="match status" value="1"/>
</dbReference>
<dbReference type="RefSeq" id="WP_087113248.1">
    <property type="nucleotide sequence ID" value="NZ_CBCSCN010000018.1"/>
</dbReference>
<name>A0A1X7AR48_9GAMM</name>
<evidence type="ECO:0000313" key="3">
    <source>
        <dbReference type="Proteomes" id="UP000196573"/>
    </source>
</evidence>
<evidence type="ECO:0000259" key="1">
    <source>
        <dbReference type="Pfam" id="PF01872"/>
    </source>
</evidence>
<keyword evidence="3" id="KW-1185">Reference proteome</keyword>